<evidence type="ECO:0000313" key="11">
    <source>
        <dbReference type="EMBL" id="VDI55140.1"/>
    </source>
</evidence>
<feature type="transmembrane region" description="Helical" evidence="9">
    <location>
        <begin position="337"/>
        <end position="361"/>
    </location>
</feature>
<evidence type="ECO:0000256" key="9">
    <source>
        <dbReference type="SAM" id="Phobius"/>
    </source>
</evidence>
<comment type="caution">
    <text evidence="11">The sequence shown here is derived from an EMBL/GenBank/DDBJ whole genome shotgun (WGS) entry which is preliminary data.</text>
</comment>
<evidence type="ECO:0000256" key="2">
    <source>
        <dbReference type="ARBA" id="ARBA00022692"/>
    </source>
</evidence>
<dbReference type="PANTHER" id="PTHR22763">
    <property type="entry name" value="RING ZINC FINGER PROTEIN"/>
    <property type="match status" value="1"/>
</dbReference>
<evidence type="ECO:0000256" key="1">
    <source>
        <dbReference type="ARBA" id="ARBA00004141"/>
    </source>
</evidence>
<evidence type="ECO:0000256" key="3">
    <source>
        <dbReference type="ARBA" id="ARBA00022723"/>
    </source>
</evidence>
<dbReference type="EMBL" id="UYJE01007466">
    <property type="protein sequence ID" value="VDI55140.1"/>
    <property type="molecule type" value="Genomic_DNA"/>
</dbReference>
<dbReference type="Pfam" id="PF13705">
    <property type="entry name" value="TRC8_N"/>
    <property type="match status" value="1"/>
</dbReference>
<feature type="transmembrane region" description="Helical" evidence="9">
    <location>
        <begin position="275"/>
        <end position="294"/>
    </location>
</feature>
<dbReference type="GO" id="GO:0043161">
    <property type="term" value="P:proteasome-mediated ubiquitin-dependent protein catabolic process"/>
    <property type="evidence" value="ECO:0007669"/>
    <property type="project" value="TreeGrafter"/>
</dbReference>
<dbReference type="GO" id="GO:0061630">
    <property type="term" value="F:ubiquitin protein ligase activity"/>
    <property type="evidence" value="ECO:0007669"/>
    <property type="project" value="TreeGrafter"/>
</dbReference>
<dbReference type="InterPro" id="IPR001841">
    <property type="entry name" value="Znf_RING"/>
</dbReference>
<dbReference type="InterPro" id="IPR050731">
    <property type="entry name" value="HRD1_E3_ubiq-ligases"/>
</dbReference>
<proteinExistence type="predicted"/>
<dbReference type="GO" id="GO:0008270">
    <property type="term" value="F:zinc ion binding"/>
    <property type="evidence" value="ECO:0007669"/>
    <property type="project" value="UniProtKB-KW"/>
</dbReference>
<keyword evidence="4 8" id="KW-0863">Zinc-finger</keyword>
<dbReference type="SMART" id="SM00744">
    <property type="entry name" value="RINGv"/>
    <property type="match status" value="1"/>
</dbReference>
<comment type="subcellular location">
    <subcellularLocation>
        <location evidence="1">Membrane</location>
        <topology evidence="1">Multi-pass membrane protein</topology>
    </subcellularLocation>
</comment>
<protein>
    <recommendedName>
        <fullName evidence="10">RING-type domain-containing protein</fullName>
    </recommendedName>
</protein>
<dbReference type="Pfam" id="PF13639">
    <property type="entry name" value="zf-RING_2"/>
    <property type="match status" value="1"/>
</dbReference>
<feature type="transmembrane region" description="Helical" evidence="9">
    <location>
        <begin position="125"/>
        <end position="141"/>
    </location>
</feature>
<dbReference type="InterPro" id="IPR025754">
    <property type="entry name" value="TRC8_N_dom"/>
</dbReference>
<dbReference type="GO" id="GO:0012505">
    <property type="term" value="C:endomembrane system"/>
    <property type="evidence" value="ECO:0007669"/>
    <property type="project" value="TreeGrafter"/>
</dbReference>
<keyword evidence="5" id="KW-0862">Zinc</keyword>
<keyword evidence="3" id="KW-0479">Metal-binding</keyword>
<dbReference type="PANTHER" id="PTHR22763:SF191">
    <property type="entry name" value="RING FINGER PROTEIN 145 HOMOLOG"/>
    <property type="match status" value="1"/>
</dbReference>
<dbReference type="PROSITE" id="PS50089">
    <property type="entry name" value="ZF_RING_2"/>
    <property type="match status" value="1"/>
</dbReference>
<name>A0A8B6FVQ2_MYTGA</name>
<feature type="transmembrane region" description="Helical" evidence="9">
    <location>
        <begin position="381"/>
        <end position="400"/>
    </location>
</feature>
<dbReference type="InterPro" id="IPR011016">
    <property type="entry name" value="Znf_RING-CH"/>
</dbReference>
<keyword evidence="12" id="KW-1185">Reference proteome</keyword>
<dbReference type="InterPro" id="IPR013083">
    <property type="entry name" value="Znf_RING/FYVE/PHD"/>
</dbReference>
<keyword evidence="2 9" id="KW-0812">Transmembrane</keyword>
<dbReference type="SMART" id="SM00184">
    <property type="entry name" value="RING"/>
    <property type="match status" value="1"/>
</dbReference>
<feature type="transmembrane region" description="Helical" evidence="9">
    <location>
        <begin position="420"/>
        <end position="445"/>
    </location>
</feature>
<dbReference type="GO" id="GO:0016020">
    <property type="term" value="C:membrane"/>
    <property type="evidence" value="ECO:0007669"/>
    <property type="project" value="UniProtKB-SubCell"/>
</dbReference>
<reference evidence="11" key="1">
    <citation type="submission" date="2018-11" db="EMBL/GenBank/DDBJ databases">
        <authorList>
            <person name="Alioto T."/>
            <person name="Alioto T."/>
        </authorList>
    </citation>
    <scope>NUCLEOTIDE SEQUENCE</scope>
</reference>
<feature type="transmembrane region" description="Helical" evidence="9">
    <location>
        <begin position="102"/>
        <end position="118"/>
    </location>
</feature>
<evidence type="ECO:0000256" key="5">
    <source>
        <dbReference type="ARBA" id="ARBA00022833"/>
    </source>
</evidence>
<evidence type="ECO:0000256" key="8">
    <source>
        <dbReference type="PROSITE-ProRule" id="PRU00175"/>
    </source>
</evidence>
<dbReference type="GO" id="GO:0036503">
    <property type="term" value="P:ERAD pathway"/>
    <property type="evidence" value="ECO:0007669"/>
    <property type="project" value="TreeGrafter"/>
</dbReference>
<evidence type="ECO:0000259" key="10">
    <source>
        <dbReference type="PROSITE" id="PS50089"/>
    </source>
</evidence>
<evidence type="ECO:0000256" key="4">
    <source>
        <dbReference type="ARBA" id="ARBA00022771"/>
    </source>
</evidence>
<dbReference type="Gene3D" id="3.30.40.10">
    <property type="entry name" value="Zinc/RING finger domain, C3HC4 (zinc finger)"/>
    <property type="match status" value="1"/>
</dbReference>
<evidence type="ECO:0000256" key="7">
    <source>
        <dbReference type="ARBA" id="ARBA00023136"/>
    </source>
</evidence>
<feature type="transmembrane region" description="Helical" evidence="9">
    <location>
        <begin position="451"/>
        <end position="469"/>
    </location>
</feature>
<feature type="transmembrane region" description="Helical" evidence="9">
    <location>
        <begin position="306"/>
        <end position="325"/>
    </location>
</feature>
<feature type="transmembrane region" description="Helical" evidence="9">
    <location>
        <begin position="45"/>
        <end position="65"/>
    </location>
</feature>
<keyword evidence="6 9" id="KW-1133">Transmembrane helix</keyword>
<feature type="transmembrane region" description="Helical" evidence="9">
    <location>
        <begin position="147"/>
        <end position="166"/>
    </location>
</feature>
<sequence length="544" mass="62904">MELYQKIQSSLSRFMRQNLTILLDSSLNIFGIAFIDIFSRFSYQYLGWLSYVLRPLGPCCLGLLFQMSYINKQKVIKVLLTTTQIIFAWVLRESDIVGRGDIFYLLLQTCLSLLVCYICSINTQCRFGVYLFCFVLAGAILQDELSWFYIIVVILISVVMFIQLLTQNHSVMFDNFNNLSDTLDKRKVKFVAEFTYPIYYVLMFIVALVYNYCISDLSEFGVKGQMSILLSTLGMCCCTILSSNAMASIIVSISNRLIKFCYLTVTGSFEIEGEIFLQPSYIFSVVFFCISIIISDMGHYERVQLVSSRLLLILSLFISHCLLMIETMTSKVEIIQGSMLTCIRVICIHLIFVLGPAMIMYYMYCHYTMDNLGIFLTLSDYLINLIFAVYTLFLFILFKYDAICQNFWDGFDDLVFTIRIGMGIFIMLIQICTVVFSVWTLFFGFYSWLELLRLVLISYVNIYIHGVRLQRVISHKKKITQFINNMVDATTDRLAGHQDVCSICFQGMEEAKVTSCDHLFHESCIRKWLNVRLTCPLCQMLIIL</sequence>
<accession>A0A8B6FVQ2</accession>
<organism evidence="11 12">
    <name type="scientific">Mytilus galloprovincialis</name>
    <name type="common">Mediterranean mussel</name>
    <dbReference type="NCBI Taxonomy" id="29158"/>
    <lineage>
        <taxon>Eukaryota</taxon>
        <taxon>Metazoa</taxon>
        <taxon>Spiralia</taxon>
        <taxon>Lophotrochozoa</taxon>
        <taxon>Mollusca</taxon>
        <taxon>Bivalvia</taxon>
        <taxon>Autobranchia</taxon>
        <taxon>Pteriomorphia</taxon>
        <taxon>Mytilida</taxon>
        <taxon>Mytiloidea</taxon>
        <taxon>Mytilidae</taxon>
        <taxon>Mytilinae</taxon>
        <taxon>Mytilus</taxon>
    </lineage>
</organism>
<evidence type="ECO:0000256" key="6">
    <source>
        <dbReference type="ARBA" id="ARBA00022989"/>
    </source>
</evidence>
<keyword evidence="7 9" id="KW-0472">Membrane</keyword>
<feature type="domain" description="RING-type" evidence="10">
    <location>
        <begin position="501"/>
        <end position="539"/>
    </location>
</feature>
<dbReference type="Proteomes" id="UP000596742">
    <property type="component" value="Unassembled WGS sequence"/>
</dbReference>
<dbReference type="AlphaFoldDB" id="A0A8B6FVQ2"/>
<feature type="transmembrane region" description="Helical" evidence="9">
    <location>
        <begin position="232"/>
        <end position="254"/>
    </location>
</feature>
<feature type="transmembrane region" description="Helical" evidence="9">
    <location>
        <begin position="74"/>
        <end position="90"/>
    </location>
</feature>
<evidence type="ECO:0000313" key="12">
    <source>
        <dbReference type="Proteomes" id="UP000596742"/>
    </source>
</evidence>
<gene>
    <name evidence="11" type="ORF">MGAL_10B052277</name>
</gene>
<dbReference type="OrthoDB" id="8062037at2759"/>
<dbReference type="SUPFAM" id="SSF57850">
    <property type="entry name" value="RING/U-box"/>
    <property type="match status" value="1"/>
</dbReference>
<feature type="transmembrane region" description="Helical" evidence="9">
    <location>
        <begin position="21"/>
        <end position="39"/>
    </location>
</feature>
<feature type="transmembrane region" description="Helical" evidence="9">
    <location>
        <begin position="194"/>
        <end position="212"/>
    </location>
</feature>